<dbReference type="PANTHER" id="PTHR33202">
    <property type="entry name" value="ZINC UPTAKE REGULATION PROTEIN"/>
    <property type="match status" value="1"/>
</dbReference>
<feature type="binding site" evidence="11">
    <location>
        <position position="176"/>
    </location>
    <ligand>
        <name>Zn(2+)</name>
        <dbReference type="ChEBI" id="CHEBI:29105"/>
    </ligand>
</feature>
<sequence>MRRARRASGRVGEFSWERFSGKLTTIVKNWPHISPTSPARFRPGEAPARRLAARPCLCRTREPHWSRLGWSSNTNDVRAGRRAQPVSAREQPVKEQRRTRQRAAVDEVLDETDDFISAQELHSILRSRGASVGLATVYRTLQALADDGRVDVLRTGGGEAAYRKCARDEHHHHLVCRSCGATVEIAGPAVERWTSSVAKEHGYVDVAHTLEIFGTCPKCAGQS</sequence>
<evidence type="ECO:0000256" key="11">
    <source>
        <dbReference type="PIRSR" id="PIRSR602481-1"/>
    </source>
</evidence>
<keyword evidence="7 11" id="KW-0862">Zinc</keyword>
<feature type="binding site" evidence="11">
    <location>
        <position position="216"/>
    </location>
    <ligand>
        <name>Zn(2+)</name>
        <dbReference type="ChEBI" id="CHEBI:29105"/>
    </ligand>
</feature>
<evidence type="ECO:0000256" key="10">
    <source>
        <dbReference type="ARBA" id="ARBA00023163"/>
    </source>
</evidence>
<comment type="cofactor">
    <cofactor evidence="12">
        <name>Mn(2+)</name>
        <dbReference type="ChEBI" id="CHEBI:29035"/>
    </cofactor>
    <cofactor evidence="12">
        <name>Fe(2+)</name>
        <dbReference type="ChEBI" id="CHEBI:29033"/>
    </cofactor>
    <text evidence="12">Binds 1 Mn(2+) or Fe(2+) ion per subunit.</text>
</comment>
<accession>A0A329QI64</accession>
<evidence type="ECO:0000256" key="9">
    <source>
        <dbReference type="ARBA" id="ARBA00023125"/>
    </source>
</evidence>
<dbReference type="FunFam" id="1.10.10.10:FF:000459">
    <property type="entry name" value="Ferric uptake regulation protein"/>
    <property type="match status" value="1"/>
</dbReference>
<keyword evidence="9" id="KW-0238">DNA-binding</keyword>
<feature type="region of interest" description="Disordered" evidence="13">
    <location>
        <begin position="69"/>
        <end position="102"/>
    </location>
</feature>
<feature type="binding site" evidence="11">
    <location>
        <position position="179"/>
    </location>
    <ligand>
        <name>Zn(2+)</name>
        <dbReference type="ChEBI" id="CHEBI:29105"/>
    </ligand>
</feature>
<dbReference type="GO" id="GO:0008270">
    <property type="term" value="F:zinc ion binding"/>
    <property type="evidence" value="ECO:0007669"/>
    <property type="project" value="TreeGrafter"/>
</dbReference>
<dbReference type="Gene3D" id="3.30.1490.190">
    <property type="match status" value="1"/>
</dbReference>
<feature type="binding site" evidence="12">
    <location>
        <position position="170"/>
    </location>
    <ligand>
        <name>Fe cation</name>
        <dbReference type="ChEBI" id="CHEBI:24875"/>
    </ligand>
</feature>
<comment type="subunit">
    <text evidence="3">Homodimer.</text>
</comment>
<evidence type="ECO:0000313" key="15">
    <source>
        <dbReference type="Proteomes" id="UP000250462"/>
    </source>
</evidence>
<keyword evidence="15" id="KW-1185">Reference proteome</keyword>
<dbReference type="GO" id="GO:0000976">
    <property type="term" value="F:transcription cis-regulatory region binding"/>
    <property type="evidence" value="ECO:0007669"/>
    <property type="project" value="TreeGrafter"/>
</dbReference>
<dbReference type="GO" id="GO:0003700">
    <property type="term" value="F:DNA-binding transcription factor activity"/>
    <property type="evidence" value="ECO:0007669"/>
    <property type="project" value="InterPro"/>
</dbReference>
<organism evidence="14 15">
    <name type="scientific">Phytoactinopolyspora halophila</name>
    <dbReference type="NCBI Taxonomy" id="1981511"/>
    <lineage>
        <taxon>Bacteria</taxon>
        <taxon>Bacillati</taxon>
        <taxon>Actinomycetota</taxon>
        <taxon>Actinomycetes</taxon>
        <taxon>Jiangellales</taxon>
        <taxon>Jiangellaceae</taxon>
        <taxon>Phytoactinopolyspora</taxon>
    </lineage>
</organism>
<evidence type="ECO:0008006" key="16">
    <source>
        <dbReference type="Google" id="ProtNLM"/>
    </source>
</evidence>
<gene>
    <name evidence="14" type="ORF">DPM12_17805</name>
</gene>
<keyword evidence="10" id="KW-0804">Transcription</keyword>
<dbReference type="InterPro" id="IPR002481">
    <property type="entry name" value="FUR"/>
</dbReference>
<dbReference type="InterPro" id="IPR043135">
    <property type="entry name" value="Fur_C"/>
</dbReference>
<feature type="binding site" evidence="11">
    <location>
        <position position="219"/>
    </location>
    <ligand>
        <name>Zn(2+)</name>
        <dbReference type="ChEBI" id="CHEBI:29105"/>
    </ligand>
</feature>
<dbReference type="GO" id="GO:0005829">
    <property type="term" value="C:cytosol"/>
    <property type="evidence" value="ECO:0007669"/>
    <property type="project" value="TreeGrafter"/>
</dbReference>
<evidence type="ECO:0000256" key="1">
    <source>
        <dbReference type="ARBA" id="ARBA00004496"/>
    </source>
</evidence>
<dbReference type="Gene3D" id="1.10.10.10">
    <property type="entry name" value="Winged helix-like DNA-binding domain superfamily/Winged helix DNA-binding domain"/>
    <property type="match status" value="1"/>
</dbReference>
<evidence type="ECO:0000256" key="7">
    <source>
        <dbReference type="ARBA" id="ARBA00022833"/>
    </source>
</evidence>
<keyword evidence="6 11" id="KW-0479">Metal-binding</keyword>
<dbReference type="InterPro" id="IPR036390">
    <property type="entry name" value="WH_DNA-bd_sf"/>
</dbReference>
<dbReference type="OrthoDB" id="8659436at2"/>
<dbReference type="PANTHER" id="PTHR33202:SF2">
    <property type="entry name" value="FERRIC UPTAKE REGULATION PROTEIN"/>
    <property type="match status" value="1"/>
</dbReference>
<keyword evidence="5" id="KW-0678">Repressor</keyword>
<evidence type="ECO:0000256" key="2">
    <source>
        <dbReference type="ARBA" id="ARBA00007957"/>
    </source>
</evidence>
<dbReference type="InterPro" id="IPR036388">
    <property type="entry name" value="WH-like_DNA-bd_sf"/>
</dbReference>
<keyword evidence="12" id="KW-0408">Iron</keyword>
<comment type="subcellular location">
    <subcellularLocation>
        <location evidence="1">Cytoplasm</location>
    </subcellularLocation>
</comment>
<evidence type="ECO:0000256" key="8">
    <source>
        <dbReference type="ARBA" id="ARBA00023015"/>
    </source>
</evidence>
<reference evidence="14 15" key="1">
    <citation type="submission" date="2018-06" db="EMBL/GenBank/DDBJ databases">
        <title>Phytoactinopolyspora halophila sp. nov., a novel halophilic actinomycete isolated from a saline soil in China.</title>
        <authorList>
            <person name="Tang S.-K."/>
        </authorList>
    </citation>
    <scope>NUCLEOTIDE SEQUENCE [LARGE SCALE GENOMIC DNA]</scope>
    <source>
        <strain evidence="14 15">YIM 96934</strain>
    </source>
</reference>
<evidence type="ECO:0000256" key="12">
    <source>
        <dbReference type="PIRSR" id="PIRSR602481-2"/>
    </source>
</evidence>
<protein>
    <recommendedName>
        <fullName evidence="16">Transcriptional repressor</fullName>
    </recommendedName>
</protein>
<dbReference type="GO" id="GO:1900376">
    <property type="term" value="P:regulation of secondary metabolite biosynthetic process"/>
    <property type="evidence" value="ECO:0007669"/>
    <property type="project" value="TreeGrafter"/>
</dbReference>
<evidence type="ECO:0000256" key="3">
    <source>
        <dbReference type="ARBA" id="ARBA00011738"/>
    </source>
</evidence>
<evidence type="ECO:0000313" key="14">
    <source>
        <dbReference type="EMBL" id="RAW11012.1"/>
    </source>
</evidence>
<dbReference type="Proteomes" id="UP000250462">
    <property type="component" value="Unassembled WGS sequence"/>
</dbReference>
<evidence type="ECO:0000256" key="5">
    <source>
        <dbReference type="ARBA" id="ARBA00022491"/>
    </source>
</evidence>
<name>A0A329QI64_9ACTN</name>
<evidence type="ECO:0000256" key="13">
    <source>
        <dbReference type="SAM" id="MobiDB-lite"/>
    </source>
</evidence>
<keyword evidence="8" id="KW-0805">Transcription regulation</keyword>
<keyword evidence="4" id="KW-0963">Cytoplasm</keyword>
<dbReference type="CDD" id="cd07153">
    <property type="entry name" value="Fur_like"/>
    <property type="match status" value="1"/>
</dbReference>
<dbReference type="AlphaFoldDB" id="A0A329QI64"/>
<dbReference type="SUPFAM" id="SSF46785">
    <property type="entry name" value="Winged helix' DNA-binding domain"/>
    <property type="match status" value="1"/>
</dbReference>
<dbReference type="Pfam" id="PF01475">
    <property type="entry name" value="FUR"/>
    <property type="match status" value="1"/>
</dbReference>
<feature type="binding site" evidence="12">
    <location>
        <position position="191"/>
    </location>
    <ligand>
        <name>Fe cation</name>
        <dbReference type="ChEBI" id="CHEBI:24875"/>
    </ligand>
</feature>
<comment type="cofactor">
    <cofactor evidence="11">
        <name>Zn(2+)</name>
        <dbReference type="ChEBI" id="CHEBI:29105"/>
    </cofactor>
    <text evidence="11">Binds 1 zinc ion per subunit.</text>
</comment>
<dbReference type="EMBL" id="QMIG01000023">
    <property type="protein sequence ID" value="RAW11012.1"/>
    <property type="molecule type" value="Genomic_DNA"/>
</dbReference>
<comment type="similarity">
    <text evidence="2">Belongs to the Fur family.</text>
</comment>
<comment type="caution">
    <text evidence="14">The sequence shown here is derived from an EMBL/GenBank/DDBJ whole genome shotgun (WGS) entry which is preliminary data.</text>
</comment>
<evidence type="ECO:0000256" key="6">
    <source>
        <dbReference type="ARBA" id="ARBA00022723"/>
    </source>
</evidence>
<dbReference type="GO" id="GO:0045892">
    <property type="term" value="P:negative regulation of DNA-templated transcription"/>
    <property type="evidence" value="ECO:0007669"/>
    <property type="project" value="TreeGrafter"/>
</dbReference>
<feature type="binding site" evidence="12">
    <location>
        <position position="208"/>
    </location>
    <ligand>
        <name>Fe cation</name>
        <dbReference type="ChEBI" id="CHEBI:24875"/>
    </ligand>
</feature>
<proteinExistence type="inferred from homology"/>
<evidence type="ECO:0000256" key="4">
    <source>
        <dbReference type="ARBA" id="ARBA00022490"/>
    </source>
</evidence>